<reference evidence="3" key="1">
    <citation type="submission" date="2016-10" db="EMBL/GenBank/DDBJ databases">
        <authorList>
            <person name="Varghese N."/>
            <person name="Submissions S."/>
        </authorList>
    </citation>
    <scope>NUCLEOTIDE SEQUENCE [LARGE SCALE GENOMIC DNA]</scope>
    <source>
        <strain evidence="3">DSM 25329</strain>
    </source>
</reference>
<dbReference type="GO" id="GO:0016491">
    <property type="term" value="F:oxidoreductase activity"/>
    <property type="evidence" value="ECO:0007669"/>
    <property type="project" value="InterPro"/>
</dbReference>
<dbReference type="GO" id="GO:0008641">
    <property type="term" value="F:ubiquitin-like modifier activating enzyme activity"/>
    <property type="evidence" value="ECO:0007669"/>
    <property type="project" value="InterPro"/>
</dbReference>
<feature type="domain" description="THIF-type NAD/FAD binding fold" evidence="1">
    <location>
        <begin position="123"/>
        <end position="279"/>
    </location>
</feature>
<sequence length="774" mass="87642">MKDRLHNYSKMYHNIELNYIYKPVFISKERYADKANFLSFIEDYRGKTILDLFASQKKELIRIRNPKKRLTDAEVEQRYSEWAVGKNPDTEGHWIYYPWSERLLHVVAEEEFIELRTTRNHYKITPAEQKTLAERSIGIIGLSVGHSVALSMATERTCGRLKLADFDTIELSNLNRIRTGLHNIGVNKCIVTAREIAEIDPFLTIECFPDGITKENLDGFLLDGGKLDILVDECDDITLKVKCRNRAAQLAIPVVMETSDRGMLDVERFDLEPERPIFHGLLRDIPLENFEHISEEDRLPFVIRIVNVINASKRGRASLVEVGQSISTWPQLASAVTLGGGVVTDVCRRILLNQFDESGRYYVDIEELIGNKLKKAEVAVPGNPFDPFDVQEAIRIADSLPVGQPSEIIDEAVLKDIVNAACYAPSTGNDQPWKWLYRNGRLHLFHDRYRSYSFGDFDQIASNISFGAAYENLVLKSNEADLHIHAELFPLGQESTLIAVITFAGNGAGVNTQPVFSPQSVAAIFERNTNRNPSTAVQVSANELEALRTAAESVEGARFHYFDEREHMMALAEIIGECDRIRLLNPSGHRDFVQREMKWSPAEAENSRDGIDIRTLGMSKGQMTALSIIRDEEIVQALKNIQGAGALVDVARNSVKTASALGMITMPKYDYEDFFWGGVSMQRFWLKAEELQFAIHPLISPFYLFPRVTKGNGAGLDEAESSKLRDLREKFMRLVPFEDNIAEVFLFKLASAPRPEIKSYRLPLEETLFIVNLQ</sequence>
<dbReference type="AlphaFoldDB" id="A0A1G7A4Q9"/>
<accession>A0A1G7A4Q9</accession>
<proteinExistence type="predicted"/>
<dbReference type="Gene3D" id="3.40.50.720">
    <property type="entry name" value="NAD(P)-binding Rossmann-like Domain"/>
    <property type="match status" value="1"/>
</dbReference>
<dbReference type="SUPFAM" id="SSF69572">
    <property type="entry name" value="Activating enzymes of the ubiquitin-like proteins"/>
    <property type="match status" value="1"/>
</dbReference>
<dbReference type="Gene3D" id="3.40.109.10">
    <property type="entry name" value="NADH Oxidase"/>
    <property type="match status" value="2"/>
</dbReference>
<dbReference type="Pfam" id="PF00899">
    <property type="entry name" value="ThiF"/>
    <property type="match status" value="1"/>
</dbReference>
<name>A0A1G7A4Q9_9BACT</name>
<dbReference type="InterPro" id="IPR000415">
    <property type="entry name" value="Nitroreductase-like"/>
</dbReference>
<dbReference type="InterPro" id="IPR000594">
    <property type="entry name" value="ThiF_NAD_FAD-bd"/>
</dbReference>
<dbReference type="GO" id="GO:0061504">
    <property type="term" value="P:cyclic threonylcarbamoyladenosine biosynthetic process"/>
    <property type="evidence" value="ECO:0007669"/>
    <property type="project" value="TreeGrafter"/>
</dbReference>
<dbReference type="InterPro" id="IPR035985">
    <property type="entry name" value="Ubiquitin-activating_enz"/>
</dbReference>
<dbReference type="GO" id="GO:0061503">
    <property type="term" value="F:tRNA threonylcarbamoyladenosine dehydratase"/>
    <property type="evidence" value="ECO:0007669"/>
    <property type="project" value="TreeGrafter"/>
</dbReference>
<gene>
    <name evidence="2" type="ORF">SAMN04487996_103336</name>
</gene>
<dbReference type="NCBIfam" id="NF005901">
    <property type="entry name" value="PRK07877.1"/>
    <property type="match status" value="1"/>
</dbReference>
<dbReference type="CDD" id="cd01483">
    <property type="entry name" value="E1_enzyme_family"/>
    <property type="match status" value="1"/>
</dbReference>
<dbReference type="EMBL" id="FNAN01000003">
    <property type="protein sequence ID" value="SDE09751.1"/>
    <property type="molecule type" value="Genomic_DNA"/>
</dbReference>
<dbReference type="InterPro" id="IPR045886">
    <property type="entry name" value="ThiF/MoeB/HesA"/>
</dbReference>
<dbReference type="Proteomes" id="UP000198748">
    <property type="component" value="Unassembled WGS sequence"/>
</dbReference>
<dbReference type="PANTHER" id="PTHR43267:SF3">
    <property type="entry name" value="THIF PROTEIN"/>
    <property type="match status" value="1"/>
</dbReference>
<dbReference type="STRING" id="659014.SAMN04487996_103336"/>
<evidence type="ECO:0000259" key="1">
    <source>
        <dbReference type="Pfam" id="PF00899"/>
    </source>
</evidence>
<evidence type="ECO:0000313" key="2">
    <source>
        <dbReference type="EMBL" id="SDE09751.1"/>
    </source>
</evidence>
<keyword evidence="3" id="KW-1185">Reference proteome</keyword>
<dbReference type="SUPFAM" id="SSF55469">
    <property type="entry name" value="FMN-dependent nitroreductase-like"/>
    <property type="match status" value="1"/>
</dbReference>
<protein>
    <submittedName>
        <fullName evidence="2">ThiF family protein</fullName>
    </submittedName>
</protein>
<organism evidence="2 3">
    <name type="scientific">Dyadobacter soli</name>
    <dbReference type="NCBI Taxonomy" id="659014"/>
    <lineage>
        <taxon>Bacteria</taxon>
        <taxon>Pseudomonadati</taxon>
        <taxon>Bacteroidota</taxon>
        <taxon>Cytophagia</taxon>
        <taxon>Cytophagales</taxon>
        <taxon>Spirosomataceae</taxon>
        <taxon>Dyadobacter</taxon>
    </lineage>
</organism>
<dbReference type="PANTHER" id="PTHR43267">
    <property type="entry name" value="TRNA THREONYLCARBAMOYLADENOSINE DEHYDRATASE"/>
    <property type="match status" value="1"/>
</dbReference>
<evidence type="ECO:0000313" key="3">
    <source>
        <dbReference type="Proteomes" id="UP000198748"/>
    </source>
</evidence>